<dbReference type="EMBL" id="PXOH01000004">
    <property type="protein sequence ID" value="PSF38512.1"/>
    <property type="molecule type" value="Genomic_DNA"/>
</dbReference>
<dbReference type="AlphaFoldDB" id="A0A2T1M1G2"/>
<evidence type="ECO:0000313" key="2">
    <source>
        <dbReference type="Proteomes" id="UP000239001"/>
    </source>
</evidence>
<accession>A0A2T1M1G2</accession>
<gene>
    <name evidence="1" type="ORF">C7H19_05885</name>
</gene>
<keyword evidence="2" id="KW-1185">Reference proteome</keyword>
<dbReference type="RefSeq" id="WP_106455954.1">
    <property type="nucleotide sequence ID" value="NZ_PXOH01000004.1"/>
</dbReference>
<reference evidence="1 2" key="1">
    <citation type="submission" date="2018-03" db="EMBL/GenBank/DDBJ databases">
        <title>The ancient ancestry and fast evolution of plastids.</title>
        <authorList>
            <person name="Moore K.R."/>
            <person name="Magnabosco C."/>
            <person name="Momper L."/>
            <person name="Gold D.A."/>
            <person name="Bosak T."/>
            <person name="Fournier G.P."/>
        </authorList>
    </citation>
    <scope>NUCLEOTIDE SEQUENCE [LARGE SCALE GENOMIC DNA]</scope>
    <source>
        <strain evidence="1 2">CCALA 016</strain>
    </source>
</reference>
<proteinExistence type="predicted"/>
<dbReference type="Proteomes" id="UP000239001">
    <property type="component" value="Unassembled WGS sequence"/>
</dbReference>
<organism evidence="1 2">
    <name type="scientific">Aphanothece hegewaldii CCALA 016</name>
    <dbReference type="NCBI Taxonomy" id="2107694"/>
    <lineage>
        <taxon>Bacteria</taxon>
        <taxon>Bacillati</taxon>
        <taxon>Cyanobacteriota</taxon>
        <taxon>Cyanophyceae</taxon>
        <taxon>Oscillatoriophycideae</taxon>
        <taxon>Chroococcales</taxon>
        <taxon>Aphanothecaceae</taxon>
        <taxon>Aphanothece</taxon>
    </lineage>
</organism>
<sequence length="117" mass="13814">MIDVYHKLPNKVLKQIFIAESGWKIVYQVDSQYYIEDIIAYAFIKNGIYYELIPLTLNELHLCQTINDYTLKDGYIGMINPQNELIIANHIIEDQSHINIQQIKEAFKKNRIKLDEI</sequence>
<name>A0A2T1M1G2_9CHRO</name>
<reference evidence="1 2" key="2">
    <citation type="submission" date="2018-03" db="EMBL/GenBank/DDBJ databases">
        <authorList>
            <person name="Keele B.F."/>
        </authorList>
    </citation>
    <scope>NUCLEOTIDE SEQUENCE [LARGE SCALE GENOMIC DNA]</scope>
    <source>
        <strain evidence="1 2">CCALA 016</strain>
    </source>
</reference>
<evidence type="ECO:0000313" key="1">
    <source>
        <dbReference type="EMBL" id="PSF38512.1"/>
    </source>
</evidence>
<comment type="caution">
    <text evidence="1">The sequence shown here is derived from an EMBL/GenBank/DDBJ whole genome shotgun (WGS) entry which is preliminary data.</text>
</comment>
<protein>
    <submittedName>
        <fullName evidence="1">Uncharacterized protein</fullName>
    </submittedName>
</protein>
<dbReference type="OrthoDB" id="425619at2"/>